<dbReference type="InterPro" id="IPR008991">
    <property type="entry name" value="Translation_prot_SH3-like_sf"/>
</dbReference>
<dbReference type="InterPro" id="IPR014726">
    <property type="entry name" value="Ribosomal_uL2_dom3"/>
</dbReference>
<dbReference type="PROSITE" id="PS00467">
    <property type="entry name" value="RIBOSOMAL_L2"/>
    <property type="match status" value="1"/>
</dbReference>
<feature type="region of interest" description="Disordered" evidence="4">
    <location>
        <begin position="217"/>
        <end position="277"/>
    </location>
</feature>
<feature type="domain" description="Large ribosomal subunit protein uL2 RNA-binding" evidence="6">
    <location>
        <begin position="42"/>
        <end position="118"/>
    </location>
</feature>
<feature type="compositionally biased region" description="Basic residues" evidence="4">
    <location>
        <begin position="50"/>
        <end position="59"/>
    </location>
</feature>
<feature type="region of interest" description="Disordered" evidence="4">
    <location>
        <begin position="1"/>
        <end position="59"/>
    </location>
</feature>
<dbReference type="InterPro" id="IPR022666">
    <property type="entry name" value="Ribosomal_uL2_RNA-bd_dom"/>
</dbReference>
<feature type="compositionally biased region" description="Basic residues" evidence="4">
    <location>
        <begin position="257"/>
        <end position="277"/>
    </location>
</feature>
<dbReference type="InterPro" id="IPR022669">
    <property type="entry name" value="Ribosomal_uL2_C"/>
</dbReference>
<dbReference type="FunFam" id="2.30.30.30:FF:000001">
    <property type="entry name" value="50S ribosomal protein L2"/>
    <property type="match status" value="1"/>
</dbReference>
<comment type="similarity">
    <text evidence="1">Belongs to the universal ribosomal protein uL2 family.</text>
</comment>
<proteinExistence type="inferred from homology"/>
<dbReference type="SUPFAM" id="SSF50104">
    <property type="entry name" value="Translation proteins SH3-like domain"/>
    <property type="match status" value="1"/>
</dbReference>
<evidence type="ECO:0000259" key="5">
    <source>
        <dbReference type="SMART" id="SM01382"/>
    </source>
</evidence>
<gene>
    <name evidence="7" type="ORF">LCGC14_1441780</name>
</gene>
<dbReference type="Pfam" id="PF00181">
    <property type="entry name" value="Ribosomal_L2_N"/>
    <property type="match status" value="1"/>
</dbReference>
<reference evidence="7" key="1">
    <citation type="journal article" date="2015" name="Nature">
        <title>Complex archaea that bridge the gap between prokaryotes and eukaryotes.</title>
        <authorList>
            <person name="Spang A."/>
            <person name="Saw J.H."/>
            <person name="Jorgensen S.L."/>
            <person name="Zaremba-Niedzwiedzka K."/>
            <person name="Martijn J."/>
            <person name="Lind A.E."/>
            <person name="van Eijk R."/>
            <person name="Schleper C."/>
            <person name="Guy L."/>
            <person name="Ettema T.J."/>
        </authorList>
    </citation>
    <scope>NUCLEOTIDE SEQUENCE</scope>
</reference>
<dbReference type="InterPro" id="IPR022671">
    <property type="entry name" value="Ribosomal_uL2_CS"/>
</dbReference>
<protein>
    <submittedName>
        <fullName evidence="7">Uncharacterized protein</fullName>
    </submittedName>
</protein>
<dbReference type="InterPro" id="IPR002171">
    <property type="entry name" value="Ribosomal_uL2"/>
</dbReference>
<name>A0A0F9JKH3_9ZZZZ</name>
<dbReference type="AlphaFoldDB" id="A0A0F9JKH3"/>
<dbReference type="HAMAP" id="MF_01320_B">
    <property type="entry name" value="Ribosomal_uL2_B"/>
    <property type="match status" value="1"/>
</dbReference>
<dbReference type="SMART" id="SM01383">
    <property type="entry name" value="Ribosomal_L2"/>
    <property type="match status" value="1"/>
</dbReference>
<dbReference type="NCBIfam" id="TIGR01171">
    <property type="entry name" value="rplB_bact"/>
    <property type="match status" value="1"/>
</dbReference>
<dbReference type="GO" id="GO:0002181">
    <property type="term" value="P:cytoplasmic translation"/>
    <property type="evidence" value="ECO:0007669"/>
    <property type="project" value="TreeGrafter"/>
</dbReference>
<feature type="compositionally biased region" description="Basic and acidic residues" evidence="4">
    <location>
        <begin position="23"/>
        <end position="33"/>
    </location>
</feature>
<dbReference type="PANTHER" id="PTHR13691">
    <property type="entry name" value="RIBOSOMAL PROTEIN L2"/>
    <property type="match status" value="1"/>
</dbReference>
<dbReference type="PANTHER" id="PTHR13691:SF5">
    <property type="entry name" value="LARGE RIBOSOMAL SUBUNIT PROTEIN UL2M"/>
    <property type="match status" value="1"/>
</dbReference>
<dbReference type="InterPro" id="IPR005880">
    <property type="entry name" value="Ribosomal_uL2_bac/org-type"/>
</dbReference>
<feature type="domain" description="Large ribosomal subunit protein uL2 C-terminal" evidence="5">
    <location>
        <begin position="124"/>
        <end position="252"/>
    </location>
</feature>
<keyword evidence="2" id="KW-0689">Ribosomal protein</keyword>
<dbReference type="GO" id="GO:0016740">
    <property type="term" value="F:transferase activity"/>
    <property type="evidence" value="ECO:0007669"/>
    <property type="project" value="InterPro"/>
</dbReference>
<dbReference type="Gene3D" id="2.40.50.140">
    <property type="entry name" value="Nucleic acid-binding proteins"/>
    <property type="match status" value="1"/>
</dbReference>
<dbReference type="InterPro" id="IPR012340">
    <property type="entry name" value="NA-bd_OB-fold"/>
</dbReference>
<dbReference type="Pfam" id="PF03947">
    <property type="entry name" value="Ribosomal_L2_C"/>
    <property type="match status" value="1"/>
</dbReference>
<evidence type="ECO:0000256" key="4">
    <source>
        <dbReference type="SAM" id="MobiDB-lite"/>
    </source>
</evidence>
<evidence type="ECO:0000313" key="7">
    <source>
        <dbReference type="EMBL" id="KKM70334.1"/>
    </source>
</evidence>
<dbReference type="EMBL" id="LAZR01009837">
    <property type="protein sequence ID" value="KKM70334.1"/>
    <property type="molecule type" value="Genomic_DNA"/>
</dbReference>
<dbReference type="SUPFAM" id="SSF50249">
    <property type="entry name" value="Nucleic acid-binding proteins"/>
    <property type="match status" value="1"/>
</dbReference>
<sequence length="277" mass="30177">MGVRRYRPTSPARRYMTTTDFEEVTKNKPEKSLTKPIKKSGGRNSQGRITARHKGGGTKRQYRIIDFKRNKDGEKAEVKAIEYDPNRSARIALLVNDDGEKSYILAPLGLKVGDKVETGPNVDIKIGNALPLANIPVGTNIHNIEMKPGKGGQLARSAGAVAQLVAKEGDYATIKLASSEVRMVHQNARATIGQVGLVEKETLTIGKAGKSRWLGKRPKVRGSAMNPVDHPHGGGEGKSKGGRHPVTPWGKPTLGYKTRKKKKASDKHIVRSRARGK</sequence>
<dbReference type="SMART" id="SM01382">
    <property type="entry name" value="Ribosomal_L2_C"/>
    <property type="match status" value="1"/>
</dbReference>
<evidence type="ECO:0000256" key="1">
    <source>
        <dbReference type="ARBA" id="ARBA00005636"/>
    </source>
</evidence>
<organism evidence="7">
    <name type="scientific">marine sediment metagenome</name>
    <dbReference type="NCBI Taxonomy" id="412755"/>
    <lineage>
        <taxon>unclassified sequences</taxon>
        <taxon>metagenomes</taxon>
        <taxon>ecological metagenomes</taxon>
    </lineage>
</organism>
<dbReference type="Gene3D" id="4.10.950.10">
    <property type="entry name" value="Ribosomal protein L2, domain 3"/>
    <property type="match status" value="1"/>
</dbReference>
<keyword evidence="3" id="KW-0687">Ribonucleoprotein</keyword>
<dbReference type="GO" id="GO:0003735">
    <property type="term" value="F:structural constituent of ribosome"/>
    <property type="evidence" value="ECO:0007669"/>
    <property type="project" value="InterPro"/>
</dbReference>
<evidence type="ECO:0000256" key="2">
    <source>
        <dbReference type="ARBA" id="ARBA00022980"/>
    </source>
</evidence>
<dbReference type="GO" id="GO:0015934">
    <property type="term" value="C:large ribosomal subunit"/>
    <property type="evidence" value="ECO:0007669"/>
    <property type="project" value="InterPro"/>
</dbReference>
<dbReference type="PIRSF" id="PIRSF002158">
    <property type="entry name" value="Ribosomal_L2"/>
    <property type="match status" value="1"/>
</dbReference>
<dbReference type="Gene3D" id="2.30.30.30">
    <property type="match status" value="1"/>
</dbReference>
<feature type="compositionally biased region" description="Basic and acidic residues" evidence="4">
    <location>
        <begin position="229"/>
        <end position="239"/>
    </location>
</feature>
<dbReference type="FunFam" id="4.10.950.10:FF:000001">
    <property type="entry name" value="50S ribosomal protein L2"/>
    <property type="match status" value="1"/>
</dbReference>
<dbReference type="FunFam" id="2.40.50.140:FF:000003">
    <property type="entry name" value="50S ribosomal protein L2"/>
    <property type="match status" value="1"/>
</dbReference>
<evidence type="ECO:0000256" key="3">
    <source>
        <dbReference type="ARBA" id="ARBA00023274"/>
    </source>
</evidence>
<dbReference type="GO" id="GO:0003723">
    <property type="term" value="F:RNA binding"/>
    <property type="evidence" value="ECO:0007669"/>
    <property type="project" value="InterPro"/>
</dbReference>
<accession>A0A0F9JKH3</accession>
<comment type="caution">
    <text evidence="7">The sequence shown here is derived from an EMBL/GenBank/DDBJ whole genome shotgun (WGS) entry which is preliminary data.</text>
</comment>
<evidence type="ECO:0000259" key="6">
    <source>
        <dbReference type="SMART" id="SM01383"/>
    </source>
</evidence>
<dbReference type="InterPro" id="IPR014722">
    <property type="entry name" value="Rib_uL2_dom2"/>
</dbReference>